<feature type="compositionally biased region" description="Low complexity" evidence="6">
    <location>
        <begin position="724"/>
        <end position="736"/>
    </location>
</feature>
<dbReference type="InterPro" id="IPR024395">
    <property type="entry name" value="CLASP_N_dom"/>
</dbReference>
<dbReference type="InterPro" id="IPR034085">
    <property type="entry name" value="TOG"/>
</dbReference>
<keyword evidence="5" id="KW-0131">Cell cycle</keyword>
<reference evidence="9" key="1">
    <citation type="journal article" date="2012" name="Proc. Natl. Acad. Sci. U.S.A.">
        <title>Genome sequence of the button mushroom Agaricus bisporus reveals mechanisms governing adaptation to a humic-rich ecological niche.</title>
        <authorList>
            <person name="Morin E."/>
            <person name="Kohler A."/>
            <person name="Baker A.R."/>
            <person name="Foulongne-Oriol M."/>
            <person name="Lombard V."/>
            <person name="Nagy L.G."/>
            <person name="Ohm R.A."/>
            <person name="Patyshakuliyeva A."/>
            <person name="Brun A."/>
            <person name="Aerts A.L."/>
            <person name="Bailey A.M."/>
            <person name="Billette C."/>
            <person name="Coutinho P.M."/>
            <person name="Deakin G."/>
            <person name="Doddapaneni H."/>
            <person name="Floudas D."/>
            <person name="Grimwood J."/>
            <person name="Hilden K."/>
            <person name="Kuees U."/>
            <person name="LaButti K.M."/>
            <person name="Lapidus A."/>
            <person name="Lindquist E.A."/>
            <person name="Lucas S.M."/>
            <person name="Murat C."/>
            <person name="Riley R.W."/>
            <person name="Salamov A.A."/>
            <person name="Schmutz J."/>
            <person name="Subramanian V."/>
            <person name="Woesten H.A.B."/>
            <person name="Xu J."/>
            <person name="Eastwood D.C."/>
            <person name="Foster G.D."/>
            <person name="Sonnenberg A.S."/>
            <person name="Cullen D."/>
            <person name="de Vries R.P."/>
            <person name="Lundell T."/>
            <person name="Hibbett D.S."/>
            <person name="Henrissat B."/>
            <person name="Burton K.S."/>
            <person name="Kerrigan R.W."/>
            <person name="Challen M.P."/>
            <person name="Grigoriev I.V."/>
            <person name="Martin F."/>
        </authorList>
    </citation>
    <scope>NUCLEOTIDE SEQUENCE [LARGE SCALE GENOMIC DNA]</scope>
    <source>
        <strain evidence="9">JB137-S8 / ATCC MYA-4627 / FGSC 10392</strain>
    </source>
</reference>
<dbReference type="RefSeq" id="XP_007329637.1">
    <property type="nucleotide sequence ID" value="XM_007329575.1"/>
</dbReference>
<evidence type="ECO:0000313" key="9">
    <source>
        <dbReference type="Proteomes" id="UP000008493"/>
    </source>
</evidence>
<dbReference type="PANTHER" id="PTHR21567:SF9">
    <property type="entry name" value="CLIP-ASSOCIATING PROTEIN"/>
    <property type="match status" value="1"/>
</dbReference>
<accession>K5WYB7</accession>
<feature type="region of interest" description="Disordered" evidence="6">
    <location>
        <begin position="599"/>
        <end position="749"/>
    </location>
</feature>
<dbReference type="eggNOG" id="ENOG502QT5T">
    <property type="taxonomic scope" value="Eukaryota"/>
</dbReference>
<dbReference type="GeneID" id="18825675"/>
<dbReference type="PANTHER" id="PTHR21567">
    <property type="entry name" value="CLASP"/>
    <property type="match status" value="1"/>
</dbReference>
<dbReference type="OrthoDB" id="46159at2759"/>
<dbReference type="EMBL" id="JH971389">
    <property type="protein sequence ID" value="EKM80511.1"/>
    <property type="molecule type" value="Genomic_DNA"/>
</dbReference>
<evidence type="ECO:0000256" key="2">
    <source>
        <dbReference type="ARBA" id="ARBA00009549"/>
    </source>
</evidence>
<comment type="subcellular location">
    <subcellularLocation>
        <location evidence="1">Cytoplasm</location>
        <location evidence="1">Cytoskeleton</location>
        <location evidence="1">Spindle</location>
    </subcellularLocation>
</comment>
<sequence length="1240" mass="134969">MSAESDLERLVNQCRSNDVDVKVDALAKLQTQFESGVEIDSPDTFINVFKNCLRSSNQHMTTAAVSALLPFLPIIFQNGVADITTLRSVLVTLFPLVIDRLSDKDRVQIKAREFISRLGAYSFKSGSSGLAPTRSRDGKGPETPNMVFERLLKELGLASKVWKIREQSILVLVSIRKTQYQFPIRPYLSLLVDCLEDTDAHVRDCARSSVVELFTGPGVSDAARADLKKEMTKKGVRKTILDSVLSKVLAASSTDSAPPSREGSENGDAMVAKKEYVPPSLMLQGKRPRTNSQSRTFTPMATLPRTTSYSGSIKDSSRPQSRAGATTPPTTVLSPLNDNAEVQIVFGKETEHNWAAREQSILRVRGMLKGDVHQRFSDVFMASLKDGFFQWTLKTLASLRTTVATNTCQLYSELAVNLGSSLDPFCDFLLSHLLKMSSLTKKITAQQSQASVTTLLTYTSAQPRVVIPLLWATLQEKTVQSRAFVMGHIKTYLEVHGHRAKNAIEGSGNLEVLDKCMRKAISDVNPSVRETARKIFWTFDEFWPENGSAILESLDATARKQLEKACPNPGRQNTLPPTTPSVPKKGSIAAAIAASRAKAKAIATAPPTLRHQATSTSHGLPSQRRSGSPRSPSTSPRNSYARPSSPLSPPHSRGLPARTVPAPVPQLRARTPSFGSGQNSPPSVPETVRRGSSGSSPARGSTLRKTMRTVSSASLPASPPQVFSSSRTTSTLSRNTPVPLPPPRASTLLPQMGSGWDESLLLAQSVPIPLDDESDDDDNLMSISAPFHTLTQTKKDPLTPPDSQSLKSADSKPTFSVSNALSSGSIANVNNQPVVEDALKARAEQAESAAERLLELVEPEAEGAPHPTLPPSLLVGKQSKPAPNHPPVTPENRASVILKQAAMFEDSPAYSGKASLMDVLQESKQEGWWAKRRSDNPIGMIERCITTLSSGTVTSETFYNVACVSLQNPVILSPPTSPGSDSVLSPSPFDSSRSMPSLHLDLWDKNKNFNKLYRAMMEQLTPEKDGETLEAGLVAVCAFIENQLPHLDGKEAELFATLLRVRYCNQVNVLEATNATRDMLTSKLEPVYGLTTMHASLKDFYESKVPSTADEETKAAAHAFGLIALGKFILRLPAEVAEEELPRLKGTLISSLNDKSSLIIRESAAASIIAAQLVLRDETHLFALLDGLADDKKNLLTYLFDKHGARGMTASNRKTGLHKLEKEIRRLDTRTSTPSRTPRT</sequence>
<feature type="compositionally biased region" description="Polar residues" evidence="6">
    <location>
        <begin position="801"/>
        <end position="817"/>
    </location>
</feature>
<evidence type="ECO:0000256" key="1">
    <source>
        <dbReference type="ARBA" id="ARBA00004186"/>
    </source>
</evidence>
<dbReference type="InParanoid" id="K5WYB7"/>
<dbReference type="AlphaFoldDB" id="K5WYB7"/>
<dbReference type="GO" id="GO:1990023">
    <property type="term" value="C:mitotic spindle midzone"/>
    <property type="evidence" value="ECO:0007669"/>
    <property type="project" value="TreeGrafter"/>
</dbReference>
<dbReference type="GO" id="GO:0090307">
    <property type="term" value="P:mitotic spindle assembly"/>
    <property type="evidence" value="ECO:0007669"/>
    <property type="project" value="TreeGrafter"/>
</dbReference>
<dbReference type="HOGENOM" id="CLU_003840_0_0_1"/>
<dbReference type="STRING" id="597362.K5WYB7"/>
<dbReference type="SMART" id="SM01349">
    <property type="entry name" value="TOG"/>
    <property type="match status" value="2"/>
</dbReference>
<feature type="domain" description="TOG" evidence="7">
    <location>
        <begin position="1"/>
        <end position="254"/>
    </location>
</feature>
<dbReference type="GO" id="GO:0005881">
    <property type="term" value="C:cytoplasmic microtubule"/>
    <property type="evidence" value="ECO:0007669"/>
    <property type="project" value="TreeGrafter"/>
</dbReference>
<dbReference type="GO" id="GO:0008017">
    <property type="term" value="F:microtubule binding"/>
    <property type="evidence" value="ECO:0007669"/>
    <property type="project" value="TreeGrafter"/>
</dbReference>
<feature type="region of interest" description="Disordered" evidence="6">
    <location>
        <begin position="565"/>
        <end position="584"/>
    </location>
</feature>
<dbReference type="OMA" id="VHIRRTH"/>
<protein>
    <recommendedName>
        <fullName evidence="7">TOG domain-containing protein</fullName>
    </recommendedName>
</protein>
<feature type="compositionally biased region" description="Low complexity" evidence="6">
    <location>
        <begin position="599"/>
        <end position="608"/>
    </location>
</feature>
<name>K5WYB7_AGABU</name>
<feature type="region of interest" description="Disordered" evidence="6">
    <location>
        <begin position="861"/>
        <end position="889"/>
    </location>
</feature>
<dbReference type="KEGG" id="abp:AGABI1DRAFT120521"/>
<evidence type="ECO:0000259" key="7">
    <source>
        <dbReference type="SMART" id="SM01349"/>
    </source>
</evidence>
<dbReference type="InterPro" id="IPR011989">
    <property type="entry name" value="ARM-like"/>
</dbReference>
<keyword evidence="4" id="KW-0493">Microtubule</keyword>
<feature type="region of interest" description="Disordered" evidence="6">
    <location>
        <begin position="791"/>
        <end position="817"/>
    </location>
</feature>
<keyword evidence="9" id="KW-1185">Reference proteome</keyword>
<dbReference type="GO" id="GO:0005876">
    <property type="term" value="C:spindle microtubule"/>
    <property type="evidence" value="ECO:0007669"/>
    <property type="project" value="TreeGrafter"/>
</dbReference>
<dbReference type="GO" id="GO:0005815">
    <property type="term" value="C:microtubule organizing center"/>
    <property type="evidence" value="ECO:0007669"/>
    <property type="project" value="TreeGrafter"/>
</dbReference>
<feature type="domain" description="TOG" evidence="7">
    <location>
        <begin position="335"/>
        <end position="575"/>
    </location>
</feature>
<comment type="similarity">
    <text evidence="2">Belongs to the CLASP family.</text>
</comment>
<dbReference type="SUPFAM" id="SSF48371">
    <property type="entry name" value="ARM repeat"/>
    <property type="match status" value="1"/>
</dbReference>
<organism evidence="8 9">
    <name type="scientific">Agaricus bisporus var. burnettii (strain JB137-S8 / ATCC MYA-4627 / FGSC 10392)</name>
    <name type="common">White button mushroom</name>
    <dbReference type="NCBI Taxonomy" id="597362"/>
    <lineage>
        <taxon>Eukaryota</taxon>
        <taxon>Fungi</taxon>
        <taxon>Dikarya</taxon>
        <taxon>Basidiomycota</taxon>
        <taxon>Agaricomycotina</taxon>
        <taxon>Agaricomycetes</taxon>
        <taxon>Agaricomycetidae</taxon>
        <taxon>Agaricales</taxon>
        <taxon>Agaricineae</taxon>
        <taxon>Agaricaceae</taxon>
        <taxon>Agaricus</taxon>
    </lineage>
</organism>
<evidence type="ECO:0000256" key="4">
    <source>
        <dbReference type="ARBA" id="ARBA00022701"/>
    </source>
</evidence>
<gene>
    <name evidence="8" type="ORF">AGABI1DRAFT_120521</name>
</gene>
<evidence type="ECO:0000256" key="3">
    <source>
        <dbReference type="ARBA" id="ARBA00022618"/>
    </source>
</evidence>
<proteinExistence type="inferred from homology"/>
<keyword evidence="3" id="KW-0132">Cell division</keyword>
<dbReference type="Pfam" id="PF12348">
    <property type="entry name" value="CLASP_N"/>
    <property type="match status" value="1"/>
</dbReference>
<dbReference type="GO" id="GO:0051301">
    <property type="term" value="P:cell division"/>
    <property type="evidence" value="ECO:0007669"/>
    <property type="project" value="UniProtKB-KW"/>
</dbReference>
<evidence type="ECO:0000256" key="6">
    <source>
        <dbReference type="SAM" id="MobiDB-lite"/>
    </source>
</evidence>
<dbReference type="InterPro" id="IPR016024">
    <property type="entry name" value="ARM-type_fold"/>
</dbReference>
<feature type="region of interest" description="Disordered" evidence="6">
    <location>
        <begin position="251"/>
        <end position="330"/>
    </location>
</feature>
<dbReference type="Gene3D" id="1.25.10.10">
    <property type="entry name" value="Leucine-rich Repeat Variant"/>
    <property type="match status" value="2"/>
</dbReference>
<evidence type="ECO:0000313" key="8">
    <source>
        <dbReference type="EMBL" id="EKM80511.1"/>
    </source>
</evidence>
<feature type="compositionally biased region" description="Low complexity" evidence="6">
    <location>
        <begin position="621"/>
        <end position="645"/>
    </location>
</feature>
<feature type="compositionally biased region" description="Polar residues" evidence="6">
    <location>
        <begin position="290"/>
        <end position="330"/>
    </location>
</feature>
<evidence type="ECO:0000256" key="5">
    <source>
        <dbReference type="ARBA" id="ARBA00022776"/>
    </source>
</evidence>
<keyword evidence="5" id="KW-0498">Mitosis</keyword>
<dbReference type="Proteomes" id="UP000008493">
    <property type="component" value="Unassembled WGS sequence"/>
</dbReference>
<feature type="compositionally biased region" description="Low complexity" evidence="6">
    <location>
        <begin position="690"/>
        <end position="701"/>
    </location>
</feature>
<feature type="compositionally biased region" description="Polar residues" evidence="6">
    <location>
        <begin position="611"/>
        <end position="620"/>
    </location>
</feature>